<name>A0A3N1P6C5_9GAMM</name>
<proteinExistence type="predicted"/>
<gene>
    <name evidence="2" type="ORF">EDC28_109167</name>
</gene>
<dbReference type="InterPro" id="IPR012544">
    <property type="entry name" value="PHb"/>
</dbReference>
<dbReference type="OrthoDB" id="3199551at2"/>
<dbReference type="Gene3D" id="2.30.29.50">
    <property type="entry name" value="Bacterial Pleckstrin homology domain"/>
    <property type="match status" value="1"/>
</dbReference>
<organism evidence="2 3">
    <name type="scientific">Gallaecimonas pentaromativorans</name>
    <dbReference type="NCBI Taxonomy" id="584787"/>
    <lineage>
        <taxon>Bacteria</taxon>
        <taxon>Pseudomonadati</taxon>
        <taxon>Pseudomonadota</taxon>
        <taxon>Gammaproteobacteria</taxon>
        <taxon>Enterobacterales</taxon>
        <taxon>Gallaecimonadaceae</taxon>
        <taxon>Gallaecimonas</taxon>
    </lineage>
</organism>
<evidence type="ECO:0000259" key="1">
    <source>
        <dbReference type="Pfam" id="PF08000"/>
    </source>
</evidence>
<dbReference type="PANTHER" id="PTHR35796">
    <property type="entry name" value="HYPOTHETICAL CYTOSOLIC PROTEIN"/>
    <property type="match status" value="1"/>
</dbReference>
<dbReference type="Proteomes" id="UP000268033">
    <property type="component" value="Unassembled WGS sequence"/>
</dbReference>
<evidence type="ECO:0000313" key="3">
    <source>
        <dbReference type="Proteomes" id="UP000268033"/>
    </source>
</evidence>
<keyword evidence="3" id="KW-1185">Reference proteome</keyword>
<dbReference type="SUPFAM" id="SSF50729">
    <property type="entry name" value="PH domain-like"/>
    <property type="match status" value="1"/>
</dbReference>
<dbReference type="AlphaFoldDB" id="A0A3N1P6C5"/>
<dbReference type="RefSeq" id="WP_050660500.1">
    <property type="nucleotide sequence ID" value="NZ_JBLXAC010000003.1"/>
</dbReference>
<comment type="caution">
    <text evidence="2">The sequence shown here is derived from an EMBL/GenBank/DDBJ whole genome shotgun (WGS) entry which is preliminary data.</text>
</comment>
<dbReference type="PANTHER" id="PTHR35796:SF3">
    <property type="entry name" value="BHLH DOMAIN-CONTAINING PROTEIN"/>
    <property type="match status" value="1"/>
</dbReference>
<dbReference type="Pfam" id="PF08000">
    <property type="entry name" value="bPH_1"/>
    <property type="match status" value="1"/>
</dbReference>
<dbReference type="STRING" id="584787.GCA_001247655_01633"/>
<protein>
    <submittedName>
        <fullName evidence="2">PH (Pleckstrin Homology) domain-containing protein</fullName>
    </submittedName>
</protein>
<reference evidence="2 3" key="1">
    <citation type="submission" date="2018-11" db="EMBL/GenBank/DDBJ databases">
        <title>Genomic Encyclopedia of Type Strains, Phase IV (KMG-IV): sequencing the most valuable type-strain genomes for metagenomic binning, comparative biology and taxonomic classification.</title>
        <authorList>
            <person name="Goeker M."/>
        </authorList>
    </citation>
    <scope>NUCLEOTIDE SEQUENCE [LARGE SCALE GENOMIC DNA]</scope>
    <source>
        <strain evidence="2 3">DSM 21945</strain>
    </source>
</reference>
<accession>A0A3N1P6C5</accession>
<dbReference type="CDD" id="cd13225">
    <property type="entry name" value="PH-like_bacteria"/>
    <property type="match status" value="1"/>
</dbReference>
<dbReference type="InterPro" id="IPR037063">
    <property type="entry name" value="PHb_sf"/>
</dbReference>
<dbReference type="EMBL" id="RJUL01000009">
    <property type="protein sequence ID" value="ROQ22677.1"/>
    <property type="molecule type" value="Genomic_DNA"/>
</dbReference>
<evidence type="ECO:0000313" key="2">
    <source>
        <dbReference type="EMBL" id="ROQ22677.1"/>
    </source>
</evidence>
<feature type="domain" description="Bacterial Pleckstrin homology" evidence="1">
    <location>
        <begin position="2"/>
        <end position="122"/>
    </location>
</feature>
<sequence>MGLLSGLLGMGSAVNSEKIDALIGPLLADGERIDKAYQLVRDLFVFTDKRIILLDKQGLTGKKQFVLSVPYSKITKYALETAGHFDLDAEIKLWVGSEPEPISRELGKGNDVRELYKALSNHLL</sequence>